<dbReference type="EMBL" id="RBNJ01012886">
    <property type="protein sequence ID" value="RUS25470.1"/>
    <property type="molecule type" value="Genomic_DNA"/>
</dbReference>
<keyword evidence="1" id="KW-1133">Transmembrane helix</keyword>
<organism evidence="2 3">
    <name type="scientific">Jimgerdemannia flammicorona</name>
    <dbReference type="NCBI Taxonomy" id="994334"/>
    <lineage>
        <taxon>Eukaryota</taxon>
        <taxon>Fungi</taxon>
        <taxon>Fungi incertae sedis</taxon>
        <taxon>Mucoromycota</taxon>
        <taxon>Mucoromycotina</taxon>
        <taxon>Endogonomycetes</taxon>
        <taxon>Endogonales</taxon>
        <taxon>Endogonaceae</taxon>
        <taxon>Jimgerdemannia</taxon>
    </lineage>
</organism>
<proteinExistence type="predicted"/>
<dbReference type="AlphaFoldDB" id="A0A433Q6S2"/>
<sequence length="430" mass="48500">MRTSRSAFTVLQILPPKMREVNSPGYWYRHPLKSLAIFGQPLYSEPRWIGYCRIAFSMLFCFALLGTIVNGIEQAITGKMSVQQSTVKAMSVLAPEIVICPATNYDFDFSFDCGFLDAQGEVQWYNDNPNHCPNISLIPTVNENIHSVTSSRCYLVQPRGVVLNSKVTGYYLVINFTDPTTGTVLDDEAFMAYAYFFHPSYNLSFRNSHPFLCLASNIIVNNDTKLATDENPFLQDLIRPVMITPQRKFFFDFNQIEWDYLENEEGWLGKTGLPFAPRRSVTLLDFTIQSTRYNSTNYDGLSVITITADPTKKSNRLLHSVTVQSVVSSIGGLFCECSTLVAGLYLIIFGAKRLNPWGLAHVIPVIGHRVQYSVVPPQGNVVNYTGSGGGDVVLQRLHELEVQMQTVRNHFLYMDDFIPETVASPSSRWR</sequence>
<keyword evidence="1" id="KW-0812">Transmembrane</keyword>
<keyword evidence="1" id="KW-0472">Membrane</keyword>
<dbReference type="Proteomes" id="UP000274822">
    <property type="component" value="Unassembled WGS sequence"/>
</dbReference>
<comment type="caution">
    <text evidence="2">The sequence shown here is derived from an EMBL/GenBank/DDBJ whole genome shotgun (WGS) entry which is preliminary data.</text>
</comment>
<evidence type="ECO:0000313" key="2">
    <source>
        <dbReference type="EMBL" id="RUS25470.1"/>
    </source>
</evidence>
<keyword evidence="3" id="KW-1185">Reference proteome</keyword>
<evidence type="ECO:0000313" key="3">
    <source>
        <dbReference type="Proteomes" id="UP000274822"/>
    </source>
</evidence>
<gene>
    <name evidence="2" type="ORF">BC938DRAFT_472125</name>
</gene>
<evidence type="ECO:0000256" key="1">
    <source>
        <dbReference type="SAM" id="Phobius"/>
    </source>
</evidence>
<feature type="transmembrane region" description="Helical" evidence="1">
    <location>
        <begin position="48"/>
        <end position="72"/>
    </location>
</feature>
<name>A0A433Q6S2_9FUNG</name>
<reference evidence="2 3" key="1">
    <citation type="journal article" date="2018" name="New Phytol.">
        <title>Phylogenomics of Endogonaceae and evolution of mycorrhizas within Mucoromycota.</title>
        <authorList>
            <person name="Chang Y."/>
            <person name="Desiro A."/>
            <person name="Na H."/>
            <person name="Sandor L."/>
            <person name="Lipzen A."/>
            <person name="Clum A."/>
            <person name="Barry K."/>
            <person name="Grigoriev I.V."/>
            <person name="Martin F.M."/>
            <person name="Stajich J.E."/>
            <person name="Smith M.E."/>
            <person name="Bonito G."/>
            <person name="Spatafora J.W."/>
        </authorList>
    </citation>
    <scope>NUCLEOTIDE SEQUENCE [LARGE SCALE GENOMIC DNA]</scope>
    <source>
        <strain evidence="2 3">AD002</strain>
    </source>
</reference>
<protein>
    <submittedName>
        <fullName evidence="2">Uncharacterized protein</fullName>
    </submittedName>
</protein>
<accession>A0A433Q6S2</accession>